<dbReference type="AlphaFoldDB" id="A0A8U0FPN0"/>
<protein>
    <submittedName>
        <fullName evidence="1">OST-HTH/LOTUS domain-containing protein</fullName>
    </submittedName>
</protein>
<reference evidence="1" key="1">
    <citation type="journal article" date="2017" name="Syst. Appl. Microbiol.">
        <title>Soybeans inoculated with root zone soils of Canadian native legumes harbour diverse and novel Bradyrhizobium spp. that possess agricultural potential.</title>
        <authorList>
            <person name="Bromfield E.S.P."/>
            <person name="Cloutier S."/>
            <person name="Tambong J.T."/>
            <person name="Tran Thi T.V."/>
        </authorList>
    </citation>
    <scope>NUCLEOTIDE SEQUENCE</scope>
    <source>
        <strain evidence="1">1S5</strain>
    </source>
</reference>
<dbReference type="InterPro" id="IPR041966">
    <property type="entry name" value="LOTUS-like"/>
</dbReference>
<dbReference type="Proteomes" id="UP000551709">
    <property type="component" value="Chromosome"/>
</dbReference>
<evidence type="ECO:0000313" key="1">
    <source>
        <dbReference type="EMBL" id="UPT88411.1"/>
    </source>
</evidence>
<accession>A0A8U0FPN0</accession>
<dbReference type="RefSeq" id="WP_166104960.1">
    <property type="nucleotide sequence ID" value="NZ_CP096255.1"/>
</dbReference>
<dbReference type="Gene3D" id="3.30.420.610">
    <property type="entry name" value="LOTUS domain-like"/>
    <property type="match status" value="1"/>
</dbReference>
<dbReference type="EMBL" id="CP096255">
    <property type="protein sequence ID" value="UPT88411.1"/>
    <property type="molecule type" value="Genomic_DNA"/>
</dbReference>
<reference evidence="1" key="2">
    <citation type="submission" date="2022-04" db="EMBL/GenBank/DDBJ databases">
        <authorList>
            <person name="Bromfield E.S.P."/>
            <person name="Cloutier S."/>
        </authorList>
    </citation>
    <scope>NUCLEOTIDE SEQUENCE</scope>
    <source>
        <strain evidence="1">1S5</strain>
    </source>
</reference>
<proteinExistence type="predicted"/>
<organism evidence="1 2">
    <name type="scientific">Bradyrhizobium barranii subsp. apii</name>
    <dbReference type="NCBI Taxonomy" id="2819348"/>
    <lineage>
        <taxon>Bacteria</taxon>
        <taxon>Pseudomonadati</taxon>
        <taxon>Pseudomonadota</taxon>
        <taxon>Alphaproteobacteria</taxon>
        <taxon>Hyphomicrobiales</taxon>
        <taxon>Nitrobacteraceae</taxon>
        <taxon>Bradyrhizobium</taxon>
        <taxon>Bradyrhizobium barranii</taxon>
    </lineage>
</organism>
<evidence type="ECO:0000313" key="2">
    <source>
        <dbReference type="Proteomes" id="UP000551709"/>
    </source>
</evidence>
<sequence>MSVAALNNRLLQKTFRTFQSRDYGADSLKELLEAFKPAFELKEEKGGSTVTFHDLSLSAASLVTRATAPDQQAESPVSVGAGRIRADLWTSIMDYSSGNRYVWDERKGIARKASNDDTGPLLPTIRSEEFRTWRAEFLTSAKATLAPEDRAIATRWCEKLLPTSSLPPELQAPWNKELSRRVRDRLSSFFSSRDTRSLDDEVDQKEFIGSDQAADEEMTAAIDSGEFFLVGELVARRLEQKSGVDASTALARMVAAWSTTKGSLLQPDSVPELVGRLDALPTESVALALVSAIRRLRVCPERLPWIA</sequence>
<gene>
    <name evidence="1" type="ORF">HAP41_0000004555</name>
</gene>
<name>A0A8U0FPN0_9BRAD</name>